<name>A0A497WLP1_9RHOB</name>
<evidence type="ECO:0000256" key="4">
    <source>
        <dbReference type="ARBA" id="ARBA00022741"/>
    </source>
</evidence>
<evidence type="ECO:0000256" key="2">
    <source>
        <dbReference type="ARBA" id="ARBA00022475"/>
    </source>
</evidence>
<evidence type="ECO:0000256" key="1">
    <source>
        <dbReference type="ARBA" id="ARBA00022448"/>
    </source>
</evidence>
<dbReference type="SUPFAM" id="SSF52540">
    <property type="entry name" value="P-loop containing nucleoside triphosphate hydrolases"/>
    <property type="match status" value="1"/>
</dbReference>
<evidence type="ECO:0000256" key="6">
    <source>
        <dbReference type="ARBA" id="ARBA00022967"/>
    </source>
</evidence>
<dbReference type="PANTHER" id="PTHR42781">
    <property type="entry name" value="SPERMIDINE/PUTRESCINE IMPORT ATP-BINDING PROTEIN POTA"/>
    <property type="match status" value="1"/>
</dbReference>
<comment type="caution">
    <text evidence="9">The sequence shown here is derived from an EMBL/GenBank/DDBJ whole genome shotgun (WGS) entry which is preliminary data.</text>
</comment>
<feature type="domain" description="ABC transporter" evidence="8">
    <location>
        <begin position="2"/>
        <end position="230"/>
    </location>
</feature>
<keyword evidence="4" id="KW-0547">Nucleotide-binding</keyword>
<dbReference type="PROSITE" id="PS00211">
    <property type="entry name" value="ABC_TRANSPORTER_1"/>
    <property type="match status" value="1"/>
</dbReference>
<evidence type="ECO:0000259" key="8">
    <source>
        <dbReference type="PROSITE" id="PS50893"/>
    </source>
</evidence>
<keyword evidence="7" id="KW-0472">Membrane</keyword>
<keyword evidence="5 9" id="KW-0067">ATP-binding</keyword>
<dbReference type="InterPro" id="IPR050093">
    <property type="entry name" value="ABC_SmlMolc_Importer"/>
</dbReference>
<dbReference type="Gene3D" id="3.40.50.300">
    <property type="entry name" value="P-loop containing nucleotide triphosphate hydrolases"/>
    <property type="match status" value="1"/>
</dbReference>
<dbReference type="InterPro" id="IPR027417">
    <property type="entry name" value="P-loop_NTPase"/>
</dbReference>
<reference evidence="9 10" key="1">
    <citation type="submission" date="2018-10" db="EMBL/GenBank/DDBJ databases">
        <title>Genomic Encyclopedia of Archaeal and Bacterial Type Strains, Phase II (KMG-II): from individual species to whole genera.</title>
        <authorList>
            <person name="Goeker M."/>
        </authorList>
    </citation>
    <scope>NUCLEOTIDE SEQUENCE [LARGE SCALE GENOMIC DNA]</scope>
    <source>
        <strain evidence="9 10">DSM 29466</strain>
    </source>
</reference>
<dbReference type="OrthoDB" id="9802264at2"/>
<dbReference type="EMBL" id="RCCE01000003">
    <property type="protein sequence ID" value="RLJ51995.1"/>
    <property type="molecule type" value="Genomic_DNA"/>
</dbReference>
<proteinExistence type="predicted"/>
<evidence type="ECO:0000313" key="10">
    <source>
        <dbReference type="Proteomes" id="UP000269157"/>
    </source>
</evidence>
<dbReference type="GO" id="GO:0016887">
    <property type="term" value="F:ATP hydrolysis activity"/>
    <property type="evidence" value="ECO:0007669"/>
    <property type="project" value="InterPro"/>
</dbReference>
<evidence type="ECO:0000256" key="7">
    <source>
        <dbReference type="ARBA" id="ARBA00023136"/>
    </source>
</evidence>
<dbReference type="GO" id="GO:0005524">
    <property type="term" value="F:ATP binding"/>
    <property type="evidence" value="ECO:0007669"/>
    <property type="project" value="UniProtKB-KW"/>
</dbReference>
<dbReference type="Proteomes" id="UP000269157">
    <property type="component" value="Unassembled WGS sequence"/>
</dbReference>
<organism evidence="9 10">
    <name type="scientific">Litoreibacter meonggei</name>
    <dbReference type="NCBI Taxonomy" id="1049199"/>
    <lineage>
        <taxon>Bacteria</taxon>
        <taxon>Pseudomonadati</taxon>
        <taxon>Pseudomonadota</taxon>
        <taxon>Alphaproteobacteria</taxon>
        <taxon>Rhodobacterales</taxon>
        <taxon>Roseobacteraceae</taxon>
        <taxon>Litoreibacter</taxon>
    </lineage>
</organism>
<keyword evidence="6" id="KW-1278">Translocase</keyword>
<dbReference type="InterPro" id="IPR003593">
    <property type="entry name" value="AAA+_ATPase"/>
</dbReference>
<evidence type="ECO:0000313" key="9">
    <source>
        <dbReference type="EMBL" id="RLJ51995.1"/>
    </source>
</evidence>
<dbReference type="Pfam" id="PF00005">
    <property type="entry name" value="ABC_tran"/>
    <property type="match status" value="1"/>
</dbReference>
<gene>
    <name evidence="9" type="ORF">BCF46_2222</name>
</gene>
<evidence type="ECO:0000256" key="3">
    <source>
        <dbReference type="ARBA" id="ARBA00022519"/>
    </source>
</evidence>
<dbReference type="RefSeq" id="WP_121024124.1">
    <property type="nucleotide sequence ID" value="NZ_RCCE01000003.1"/>
</dbReference>
<dbReference type="PROSITE" id="PS50893">
    <property type="entry name" value="ABC_TRANSPORTER_2"/>
    <property type="match status" value="1"/>
</dbReference>
<keyword evidence="2" id="KW-1003">Cell membrane</keyword>
<evidence type="ECO:0000256" key="5">
    <source>
        <dbReference type="ARBA" id="ARBA00022840"/>
    </source>
</evidence>
<keyword evidence="3" id="KW-0997">Cell inner membrane</keyword>
<protein>
    <submittedName>
        <fullName evidence="9">Thiamine transport system ATP-binding protein</fullName>
    </submittedName>
</protein>
<accession>A0A497WLP1</accession>
<dbReference type="InterPro" id="IPR017871">
    <property type="entry name" value="ABC_transporter-like_CS"/>
</dbReference>
<dbReference type="InterPro" id="IPR003439">
    <property type="entry name" value="ABC_transporter-like_ATP-bd"/>
</dbReference>
<dbReference type="AlphaFoldDB" id="A0A497WLP1"/>
<sequence length="231" mass="24123">MLTFDKVEIVQGDFSLSADFPVEAGAMVSVIGPSGAGKSTLLSALAGFVPITSGRIFWQGVDISRAAPAGRPLAMVFQDSNLFPHLTVAQNVGLGVKPSLKLAAQEHTRVAEALARVGLSGFEARKAAALSGGQQSRVALARVLLRDKPVMVLDEPFAALGPALRVEMLALMVEIAEERGLTVLMVTHDPKDARQLNGSTILVADGIAHAPVPTGPFLDAPPDVLRAYLGG</sequence>
<dbReference type="SMART" id="SM00382">
    <property type="entry name" value="AAA"/>
    <property type="match status" value="1"/>
</dbReference>
<keyword evidence="10" id="KW-1185">Reference proteome</keyword>
<dbReference type="PANTHER" id="PTHR42781:SF1">
    <property type="entry name" value="THIAMINE IMPORT ATP-BINDING PROTEIN THIQ"/>
    <property type="match status" value="1"/>
</dbReference>
<keyword evidence="1" id="KW-0813">Transport</keyword>